<name>A0AAC9HRT3_9PSEU</name>
<dbReference type="InterPro" id="IPR004401">
    <property type="entry name" value="YbaB/EbfC"/>
</dbReference>
<dbReference type="Proteomes" id="UP000095210">
    <property type="component" value="Chromosome"/>
</dbReference>
<dbReference type="Pfam" id="PF02575">
    <property type="entry name" value="YbaB_DNA_bd"/>
    <property type="match status" value="1"/>
</dbReference>
<dbReference type="Gene3D" id="3.30.1310.10">
    <property type="entry name" value="Nucleoid-associated protein YbaB-like domain"/>
    <property type="match status" value="1"/>
</dbReference>
<proteinExistence type="predicted"/>
<dbReference type="AlphaFoldDB" id="A0AAC9HRT3"/>
<keyword evidence="2" id="KW-1185">Reference proteome</keyword>
<dbReference type="InterPro" id="IPR036894">
    <property type="entry name" value="YbaB-like_sf"/>
</dbReference>
<dbReference type="KEGG" id="ahm:TL08_16965"/>
<gene>
    <name evidence="1" type="ORF">TL08_16965</name>
</gene>
<dbReference type="SUPFAM" id="SSF82607">
    <property type="entry name" value="YbaB-like"/>
    <property type="match status" value="1"/>
</dbReference>
<evidence type="ECO:0000313" key="2">
    <source>
        <dbReference type="Proteomes" id="UP000095210"/>
    </source>
</evidence>
<evidence type="ECO:0000313" key="1">
    <source>
        <dbReference type="EMBL" id="AOS64193.1"/>
    </source>
</evidence>
<organism evidence="1 2">
    <name type="scientific">Actinoalloteichus hymeniacidonis</name>
    <dbReference type="NCBI Taxonomy" id="340345"/>
    <lineage>
        <taxon>Bacteria</taxon>
        <taxon>Bacillati</taxon>
        <taxon>Actinomycetota</taxon>
        <taxon>Actinomycetes</taxon>
        <taxon>Pseudonocardiales</taxon>
        <taxon>Pseudonocardiaceae</taxon>
        <taxon>Actinoalloteichus</taxon>
    </lineage>
</organism>
<dbReference type="GO" id="GO:0003677">
    <property type="term" value="F:DNA binding"/>
    <property type="evidence" value="ECO:0007669"/>
    <property type="project" value="InterPro"/>
</dbReference>
<protein>
    <recommendedName>
        <fullName evidence="3">YbaB/EbfC DNA-binding family protein</fullName>
    </recommendedName>
</protein>
<dbReference type="EMBL" id="CP014859">
    <property type="protein sequence ID" value="AOS64193.1"/>
    <property type="molecule type" value="Genomic_DNA"/>
</dbReference>
<reference evidence="2" key="1">
    <citation type="submission" date="2016-03" db="EMBL/GenBank/DDBJ databases">
        <title>Complete genome sequence of the type strain Actinoalloteichus hymeniacidonis DSM 45092.</title>
        <authorList>
            <person name="Schaffert L."/>
            <person name="Albersmeier A."/>
            <person name="Winkler A."/>
            <person name="Kalinowski J."/>
            <person name="Zotchev S."/>
            <person name="Ruckert C."/>
        </authorList>
    </citation>
    <scope>NUCLEOTIDE SEQUENCE [LARGE SCALE GENOMIC DNA]</scope>
    <source>
        <strain evidence="2">HPA177(T) (DSM 45092(T))</strain>
    </source>
</reference>
<dbReference type="RefSeq" id="WP_069850316.1">
    <property type="nucleotide sequence ID" value="NZ_CP014859.1"/>
</dbReference>
<sequence>MTHDRIRALVAEIEAATEAARVRAEERAAATYTEAIGSGLGTLTVNGQGELSTVDLDVRALRYTNETALADAVKTAIQRAERRAREI</sequence>
<accession>A0AAC9HRT3</accession>
<evidence type="ECO:0008006" key="3">
    <source>
        <dbReference type="Google" id="ProtNLM"/>
    </source>
</evidence>